<dbReference type="FunFam" id="1.10.238.10:FF:000030">
    <property type="entry name" value="DCN1-like protein"/>
    <property type="match status" value="1"/>
</dbReference>
<evidence type="ECO:0000256" key="1">
    <source>
        <dbReference type="ARBA" id="ARBA00004123"/>
    </source>
</evidence>
<keyword evidence="3" id="KW-0539">Nucleus</keyword>
<keyword evidence="8" id="KW-1185">Reference proteome</keyword>
<dbReference type="Ensembl" id="ENSEAST00005034954.2">
    <property type="protein sequence ID" value="ENSEASP00005032095.2"/>
    <property type="gene ID" value="ENSEASG00005021907.2"/>
</dbReference>
<dbReference type="PANTHER" id="PTHR12281:SF16">
    <property type="entry name" value="DCN1-LIKE PROTEIN 2"/>
    <property type="match status" value="1"/>
</dbReference>
<feature type="domain" description="DCUN1" evidence="6">
    <location>
        <begin position="45"/>
        <end position="233"/>
    </location>
</feature>
<reference evidence="7 8" key="1">
    <citation type="journal article" date="2020" name="Nat. Commun.">
        <title>Donkey genomes provide new insights into domestication and selection for coat color.</title>
        <authorList>
            <person name="Wang"/>
            <person name="C."/>
            <person name="Li"/>
            <person name="H."/>
            <person name="Guo"/>
            <person name="Y."/>
            <person name="Huang"/>
            <person name="J."/>
            <person name="Sun"/>
            <person name="Y."/>
            <person name="Min"/>
            <person name="J."/>
            <person name="Wang"/>
            <person name="J."/>
            <person name="Fang"/>
            <person name="X."/>
            <person name="Zhao"/>
            <person name="Z."/>
            <person name="Wang"/>
            <person name="S."/>
            <person name="Zhang"/>
            <person name="Y."/>
            <person name="Liu"/>
            <person name="Q."/>
            <person name="Jiang"/>
            <person name="Q."/>
            <person name="Wang"/>
            <person name="X."/>
            <person name="Guo"/>
            <person name="Y."/>
            <person name="Yang"/>
            <person name="C."/>
            <person name="Wang"/>
            <person name="Y."/>
            <person name="Tian"/>
            <person name="F."/>
            <person name="Zhuang"/>
            <person name="G."/>
            <person name="Fan"/>
            <person name="Y."/>
            <person name="Gao"/>
            <person name="Q."/>
            <person name="Li"/>
            <person name="Y."/>
            <person name="Ju"/>
            <person name="Z."/>
            <person name="Li"/>
            <person name="J."/>
            <person name="Li"/>
            <person name="R."/>
            <person name="Hou"/>
            <person name="M."/>
            <person name="Yang"/>
            <person name="G."/>
            <person name="Liu"/>
            <person name="G."/>
            <person name="Liu"/>
            <person name="W."/>
            <person name="Guo"/>
            <person name="J."/>
            <person name="Pan"/>
            <person name="S."/>
            <person name="Fan"/>
            <person name="G."/>
            <person name="Zhang"/>
            <person name="W."/>
            <person name="Zhang"/>
            <person name="R."/>
            <person name="Yu"/>
            <person name="J."/>
            <person name="Zhang"/>
            <person name="X."/>
            <person name="Yin"/>
            <person name="Q."/>
            <person name="Ji"/>
            <person name="C."/>
            <person name="Jin"/>
            <person name="Y."/>
            <person name="Yue"/>
            <person name="G."/>
            <person name="Liu"/>
            <person name="M."/>
            <person name="Xu"/>
            <person name="J."/>
            <person name="Liu"/>
            <person name="S."/>
            <person name="Jordana"/>
            <person name="J."/>
            <person name="Noce"/>
            <person name="A."/>
            <person name="Amills"/>
            <person name="M."/>
            <person name="Wu"/>
            <person name="D.D."/>
            <person name="Li"/>
            <person name="S."/>
            <person name="Zhou"/>
            <person name="X. and Zhong"/>
            <person name="J."/>
        </authorList>
    </citation>
    <scope>NUCLEOTIDE SEQUENCE [LARGE SCALE GENOMIC DNA]</scope>
</reference>
<dbReference type="GO" id="GO:0097602">
    <property type="term" value="F:cullin family protein binding"/>
    <property type="evidence" value="ECO:0007669"/>
    <property type="project" value="Ensembl"/>
</dbReference>
<evidence type="ECO:0000259" key="6">
    <source>
        <dbReference type="PROSITE" id="PS51229"/>
    </source>
</evidence>
<dbReference type="InterPro" id="IPR042460">
    <property type="entry name" value="DCN1-like_PONY"/>
</dbReference>
<accession>A0A8C4N431</accession>
<evidence type="ECO:0000313" key="7">
    <source>
        <dbReference type="Ensembl" id="ENSEASP00005032095.2"/>
    </source>
</evidence>
<dbReference type="Gene3D" id="1.10.238.10">
    <property type="entry name" value="EF-hand"/>
    <property type="match status" value="1"/>
</dbReference>
<dbReference type="Pfam" id="PF03556">
    <property type="entry name" value="Cullin_binding"/>
    <property type="match status" value="1"/>
</dbReference>
<keyword evidence="2" id="KW-0833">Ubl conjugation pathway</keyword>
<dbReference type="GO" id="GO:0031624">
    <property type="term" value="F:ubiquitin conjugating enzyme binding"/>
    <property type="evidence" value="ECO:0007669"/>
    <property type="project" value="TreeGrafter"/>
</dbReference>
<dbReference type="GO" id="GO:0005634">
    <property type="term" value="C:nucleus"/>
    <property type="evidence" value="ECO:0007669"/>
    <property type="project" value="UniProtKB-SubCell"/>
</dbReference>
<dbReference type="GO" id="GO:2000436">
    <property type="term" value="P:positive regulation of protein neddylation"/>
    <property type="evidence" value="ECO:0007669"/>
    <property type="project" value="Ensembl"/>
</dbReference>
<dbReference type="GO" id="GO:0000151">
    <property type="term" value="C:ubiquitin ligase complex"/>
    <property type="evidence" value="ECO:0007669"/>
    <property type="project" value="TreeGrafter"/>
</dbReference>
<evidence type="ECO:0000256" key="5">
    <source>
        <dbReference type="SAM" id="MobiDB-lite"/>
    </source>
</evidence>
<dbReference type="Pfam" id="PF14555">
    <property type="entry name" value="UBA_4"/>
    <property type="match status" value="1"/>
</dbReference>
<dbReference type="InterPro" id="IPR014764">
    <property type="entry name" value="DCN-prot"/>
</dbReference>
<evidence type="ECO:0000256" key="2">
    <source>
        <dbReference type="ARBA" id="ARBA00022786"/>
    </source>
</evidence>
<dbReference type="FunFam" id="1.10.238.200:FF:000001">
    <property type="entry name" value="DCN1-like protein"/>
    <property type="match status" value="1"/>
</dbReference>
<dbReference type="Gene3D" id="1.10.238.200">
    <property type="entry name" value="Cullin, PONY binding domain"/>
    <property type="match status" value="1"/>
</dbReference>
<dbReference type="PANTHER" id="PTHR12281">
    <property type="entry name" value="RP42 RELATED"/>
    <property type="match status" value="1"/>
</dbReference>
<sequence>MAFTQTGERTAIYCLTQNEWKLDLATDTFFQNPDSFHQDSMRNTVDKKKLEQLYSRYKDPQDENKIGIDGIQQFCEDLSLDPTSVSALVIAWKFRAATQCEFSKKEFVDGMTELGCDSTDKLKALLPRLEQELKDAVKFKDFYQFTFSFAKNPGQKGLDLEMAIAYWNLVLSGRFKFLDLWNTFLLEHHKRSIPRDTWNLLLDFGNMIADDMSNYDEEGTRGCCAPGDRRNVCTDFSCPRDQDSEWGPGGRVMGPMVGDSEEGPGSRVMGPMAGDSEEGPGSRVTGPRAQDSEEGPGGGVTGPGMRDSKEGPGGRMTGPS</sequence>
<dbReference type="GO" id="GO:0032182">
    <property type="term" value="F:ubiquitin-like protein binding"/>
    <property type="evidence" value="ECO:0007669"/>
    <property type="project" value="TreeGrafter"/>
</dbReference>
<gene>
    <name evidence="7" type="primary">DCUN1D2</name>
</gene>
<reference evidence="7" key="3">
    <citation type="submission" date="2025-09" db="UniProtKB">
        <authorList>
            <consortium name="Ensembl"/>
        </authorList>
    </citation>
    <scope>IDENTIFICATION</scope>
</reference>
<dbReference type="InterPro" id="IPR005176">
    <property type="entry name" value="PONY_dom"/>
</dbReference>
<name>A0A8C4N431_EQUAS</name>
<organism evidence="7 8">
    <name type="scientific">Equus asinus</name>
    <name type="common">Donkey</name>
    <name type="synonym">Equus africanus asinus</name>
    <dbReference type="NCBI Taxonomy" id="9793"/>
    <lineage>
        <taxon>Eukaryota</taxon>
        <taxon>Metazoa</taxon>
        <taxon>Chordata</taxon>
        <taxon>Craniata</taxon>
        <taxon>Vertebrata</taxon>
        <taxon>Euteleostomi</taxon>
        <taxon>Mammalia</taxon>
        <taxon>Eutheria</taxon>
        <taxon>Laurasiatheria</taxon>
        <taxon>Perissodactyla</taxon>
        <taxon>Equidae</taxon>
        <taxon>Equus</taxon>
    </lineage>
</organism>
<protein>
    <recommendedName>
        <fullName evidence="4">DCN1-like protein</fullName>
    </recommendedName>
    <alternativeName>
        <fullName evidence="4">Defective in cullin neddylation protein 1-like protein</fullName>
    </alternativeName>
</protein>
<comment type="subcellular location">
    <subcellularLocation>
        <location evidence="1">Nucleus</location>
    </subcellularLocation>
</comment>
<evidence type="ECO:0000256" key="4">
    <source>
        <dbReference type="RuleBase" id="RU363131"/>
    </source>
</evidence>
<dbReference type="GO" id="GO:0045116">
    <property type="term" value="P:protein neddylation"/>
    <property type="evidence" value="ECO:0007669"/>
    <property type="project" value="TreeGrafter"/>
</dbReference>
<dbReference type="Gene3D" id="1.10.8.10">
    <property type="entry name" value="DNA helicase RuvA subunit, C-terminal domain"/>
    <property type="match status" value="1"/>
</dbReference>
<dbReference type="PROSITE" id="PS51229">
    <property type="entry name" value="DCUN1"/>
    <property type="match status" value="1"/>
</dbReference>
<dbReference type="GeneTree" id="ENSGT00940000157453"/>
<dbReference type="GO" id="GO:0005737">
    <property type="term" value="C:cytoplasm"/>
    <property type="evidence" value="ECO:0007669"/>
    <property type="project" value="Ensembl"/>
</dbReference>
<dbReference type="AlphaFoldDB" id="A0A8C4N431"/>
<feature type="region of interest" description="Disordered" evidence="5">
    <location>
        <begin position="240"/>
        <end position="320"/>
    </location>
</feature>
<reference evidence="7" key="2">
    <citation type="submission" date="2025-08" db="UniProtKB">
        <authorList>
            <consortium name="Ensembl"/>
        </authorList>
    </citation>
    <scope>IDENTIFICATION</scope>
</reference>
<proteinExistence type="predicted"/>
<dbReference type="Proteomes" id="UP000694387">
    <property type="component" value="Chromosome 11"/>
</dbReference>
<evidence type="ECO:0000313" key="8">
    <source>
        <dbReference type="Proteomes" id="UP000694387"/>
    </source>
</evidence>
<evidence type="ECO:0000256" key="3">
    <source>
        <dbReference type="ARBA" id="ARBA00023242"/>
    </source>
</evidence>